<dbReference type="SUPFAM" id="SSF48498">
    <property type="entry name" value="Tetracyclin repressor-like, C-terminal domain"/>
    <property type="match status" value="1"/>
</dbReference>
<accession>A0AAP5T7Z7</accession>
<dbReference type="RefSeq" id="WP_006214762.1">
    <property type="nucleotide sequence ID" value="NZ_JAWLUK010000015.1"/>
</dbReference>
<dbReference type="InterPro" id="IPR036271">
    <property type="entry name" value="Tet_transcr_reg_TetR-rel_C_sf"/>
</dbReference>
<name>A0AAP5T7Z7_9MICC</name>
<organism evidence="2 3">
    <name type="scientific">Micrococcus yunnanensis</name>
    <dbReference type="NCBI Taxonomy" id="566027"/>
    <lineage>
        <taxon>Bacteria</taxon>
        <taxon>Bacillati</taxon>
        <taxon>Actinomycetota</taxon>
        <taxon>Actinomycetes</taxon>
        <taxon>Micrococcales</taxon>
        <taxon>Micrococcaceae</taxon>
        <taxon>Micrococcus</taxon>
    </lineage>
</organism>
<dbReference type="AlphaFoldDB" id="A0AAP5T7Z7"/>
<reference evidence="2" key="1">
    <citation type="submission" date="2023-10" db="EMBL/GenBank/DDBJ databases">
        <title>Development of a sustainable strategy for remediation of hydrocarbon-contaminated territories based on the waste exchange concept.</title>
        <authorList>
            <person name="Krivoruchko A."/>
        </authorList>
    </citation>
    <scope>NUCLEOTIDE SEQUENCE</scope>
    <source>
        <strain evidence="2">IEGM 1325</strain>
    </source>
</reference>
<comment type="caution">
    <text evidence="2">The sequence shown here is derived from an EMBL/GenBank/DDBJ whole genome shotgun (WGS) entry which is preliminary data.</text>
</comment>
<dbReference type="Pfam" id="PF17940">
    <property type="entry name" value="TetR_C_31"/>
    <property type="match status" value="1"/>
</dbReference>
<dbReference type="Proteomes" id="UP001185728">
    <property type="component" value="Unassembled WGS sequence"/>
</dbReference>
<evidence type="ECO:0000259" key="1">
    <source>
        <dbReference type="Pfam" id="PF17940"/>
    </source>
</evidence>
<gene>
    <name evidence="2" type="ORF">R4064_08950</name>
</gene>
<dbReference type="InterPro" id="IPR041583">
    <property type="entry name" value="TetR_C_31"/>
</dbReference>
<evidence type="ECO:0000313" key="3">
    <source>
        <dbReference type="Proteomes" id="UP001185728"/>
    </source>
</evidence>
<protein>
    <submittedName>
        <fullName evidence="2">TetR family transcriptional regulator</fullName>
    </submittedName>
</protein>
<dbReference type="Gene3D" id="1.10.357.10">
    <property type="entry name" value="Tetracycline Repressor, domain 2"/>
    <property type="match status" value="1"/>
</dbReference>
<dbReference type="EMBL" id="JAWLUK010000015">
    <property type="protein sequence ID" value="MDV7177758.1"/>
    <property type="molecule type" value="Genomic_DNA"/>
</dbReference>
<sequence length="150" mass="16208">MAQRAGVPLGATTYYFSSLHDLREAAVCQLAEEVTVELTDLAEQVAAADGDPRVLARLLHDYLTDTAQVRADAALYSAASQHEDLRHIALRWVDGFVELASGWTDPATARAIVVFIDGASMHTTLTGTPIDLNTLERAFVALLRPESESA</sequence>
<evidence type="ECO:0000313" key="2">
    <source>
        <dbReference type="EMBL" id="MDV7177758.1"/>
    </source>
</evidence>
<proteinExistence type="predicted"/>
<feature type="domain" description="Tetracyclin repressor-like C-terminal group 31" evidence="1">
    <location>
        <begin position="54"/>
        <end position="144"/>
    </location>
</feature>